<feature type="domain" description="Clp ATPase C-terminal" evidence="9">
    <location>
        <begin position="706"/>
        <end position="796"/>
    </location>
</feature>
<dbReference type="EMBL" id="JAGRRH010000003">
    <property type="protein sequence ID" value="KAG7372481.1"/>
    <property type="molecule type" value="Genomic_DNA"/>
</dbReference>
<reference evidence="10" key="2">
    <citation type="submission" date="2021-04" db="EMBL/GenBank/DDBJ databases">
        <authorList>
            <person name="Podell S."/>
        </authorList>
    </citation>
    <scope>NUCLEOTIDE SEQUENCE</scope>
    <source>
        <strain evidence="10">Hildebrandi</strain>
    </source>
</reference>
<dbReference type="InterPro" id="IPR019489">
    <property type="entry name" value="Clp_ATPase_C"/>
</dbReference>
<dbReference type="Proteomes" id="UP000693970">
    <property type="component" value="Unassembled WGS sequence"/>
</dbReference>
<dbReference type="Pfam" id="PF07724">
    <property type="entry name" value="AAA_2"/>
    <property type="match status" value="1"/>
</dbReference>
<keyword evidence="2" id="KW-0677">Repeat</keyword>
<dbReference type="FunFam" id="3.40.50.300:FF:000120">
    <property type="entry name" value="ATP-dependent chaperone ClpB"/>
    <property type="match status" value="1"/>
</dbReference>
<dbReference type="InterPro" id="IPR041546">
    <property type="entry name" value="ClpA/ClpB_AAA_lid"/>
</dbReference>
<keyword evidence="5" id="KW-0143">Chaperone</keyword>
<dbReference type="GO" id="GO:0006508">
    <property type="term" value="P:proteolysis"/>
    <property type="evidence" value="ECO:0007669"/>
    <property type="project" value="UniProtKB-KW"/>
</dbReference>
<keyword evidence="10" id="KW-0645">Protease</keyword>
<dbReference type="GO" id="GO:0016887">
    <property type="term" value="F:ATP hydrolysis activity"/>
    <property type="evidence" value="ECO:0007669"/>
    <property type="project" value="InterPro"/>
</dbReference>
<keyword evidence="3" id="KW-0547">Nucleotide-binding</keyword>
<organism evidence="10 11">
    <name type="scientific">Nitzschia inconspicua</name>
    <dbReference type="NCBI Taxonomy" id="303405"/>
    <lineage>
        <taxon>Eukaryota</taxon>
        <taxon>Sar</taxon>
        <taxon>Stramenopiles</taxon>
        <taxon>Ochrophyta</taxon>
        <taxon>Bacillariophyta</taxon>
        <taxon>Bacillariophyceae</taxon>
        <taxon>Bacillariophycidae</taxon>
        <taxon>Bacillariales</taxon>
        <taxon>Bacillariaceae</taxon>
        <taxon>Nitzschia</taxon>
    </lineage>
</organism>
<evidence type="ECO:0000313" key="10">
    <source>
        <dbReference type="EMBL" id="KAG7372481.1"/>
    </source>
</evidence>
<dbReference type="PANTHER" id="PTHR11638">
    <property type="entry name" value="ATP-DEPENDENT CLP PROTEASE"/>
    <property type="match status" value="1"/>
</dbReference>
<feature type="region of interest" description="Disordered" evidence="7">
    <location>
        <begin position="1"/>
        <end position="27"/>
    </location>
</feature>
<feature type="coiled-coil region" evidence="6">
    <location>
        <begin position="366"/>
        <end position="461"/>
    </location>
</feature>
<protein>
    <submittedName>
        <fullName evidence="10">Clp protease ATP-binding subunit ClpB</fullName>
    </submittedName>
</protein>
<proteinExistence type="inferred from homology"/>
<feature type="domain" description="AAA+ ATPase" evidence="8">
    <location>
        <begin position="130"/>
        <end position="274"/>
    </location>
</feature>
<dbReference type="GO" id="GO:0005737">
    <property type="term" value="C:cytoplasm"/>
    <property type="evidence" value="ECO:0007669"/>
    <property type="project" value="TreeGrafter"/>
</dbReference>
<dbReference type="PROSITE" id="PS00871">
    <property type="entry name" value="CLPAB_2"/>
    <property type="match status" value="1"/>
</dbReference>
<evidence type="ECO:0000256" key="2">
    <source>
        <dbReference type="ARBA" id="ARBA00022737"/>
    </source>
</evidence>
<evidence type="ECO:0000256" key="4">
    <source>
        <dbReference type="ARBA" id="ARBA00022840"/>
    </source>
</evidence>
<evidence type="ECO:0000256" key="6">
    <source>
        <dbReference type="SAM" id="Coils"/>
    </source>
</evidence>
<reference evidence="10" key="1">
    <citation type="journal article" date="2021" name="Sci. Rep.">
        <title>Diploid genomic architecture of Nitzschia inconspicua, an elite biomass production diatom.</title>
        <authorList>
            <person name="Oliver A."/>
            <person name="Podell S."/>
            <person name="Pinowska A."/>
            <person name="Traller J.C."/>
            <person name="Smith S.R."/>
            <person name="McClure R."/>
            <person name="Beliaev A."/>
            <person name="Bohutskyi P."/>
            <person name="Hill E.A."/>
            <person name="Rabines A."/>
            <person name="Zheng H."/>
            <person name="Allen L.Z."/>
            <person name="Kuo A."/>
            <person name="Grigoriev I.V."/>
            <person name="Allen A.E."/>
            <person name="Hazlebeck D."/>
            <person name="Allen E.E."/>
        </authorList>
    </citation>
    <scope>NUCLEOTIDE SEQUENCE</scope>
    <source>
        <strain evidence="10">Hildebrandi</strain>
    </source>
</reference>
<dbReference type="AlphaFoldDB" id="A0A9K3M5J9"/>
<evidence type="ECO:0000256" key="1">
    <source>
        <dbReference type="ARBA" id="ARBA00008675"/>
    </source>
</evidence>
<accession>A0A9K3M5J9</accession>
<dbReference type="OrthoDB" id="47330at2759"/>
<dbReference type="InterPro" id="IPR003959">
    <property type="entry name" value="ATPase_AAA_core"/>
</dbReference>
<dbReference type="InterPro" id="IPR050130">
    <property type="entry name" value="ClpA_ClpB"/>
</dbReference>
<dbReference type="CDD" id="cd00009">
    <property type="entry name" value="AAA"/>
    <property type="match status" value="1"/>
</dbReference>
<keyword evidence="4 10" id="KW-0067">ATP-binding</keyword>
<dbReference type="Pfam" id="PF10431">
    <property type="entry name" value="ClpB_D2-small"/>
    <property type="match status" value="1"/>
</dbReference>
<dbReference type="FunFam" id="3.40.50.300:FF:000010">
    <property type="entry name" value="Chaperone clpB 1, putative"/>
    <property type="match status" value="1"/>
</dbReference>
<dbReference type="FunFam" id="3.40.50.300:FF:000025">
    <property type="entry name" value="ATP-dependent Clp protease subunit"/>
    <property type="match status" value="1"/>
</dbReference>
<dbReference type="GO" id="GO:0008233">
    <property type="term" value="F:peptidase activity"/>
    <property type="evidence" value="ECO:0007669"/>
    <property type="project" value="UniProtKB-KW"/>
</dbReference>
<dbReference type="Pfam" id="PF00004">
    <property type="entry name" value="AAA"/>
    <property type="match status" value="1"/>
</dbReference>
<feature type="compositionally biased region" description="Low complexity" evidence="7">
    <location>
        <begin position="1"/>
        <end position="26"/>
    </location>
</feature>
<feature type="domain" description="AAA+ ATPase" evidence="8">
    <location>
        <begin position="535"/>
        <end position="676"/>
    </location>
</feature>
<keyword evidence="6" id="KW-0175">Coiled coil</keyword>
<name>A0A9K3M5J9_9STRA</name>
<evidence type="ECO:0000256" key="3">
    <source>
        <dbReference type="ARBA" id="ARBA00022741"/>
    </source>
</evidence>
<dbReference type="InterPro" id="IPR028299">
    <property type="entry name" value="ClpA/B_CS2"/>
</dbReference>
<dbReference type="SMART" id="SM00382">
    <property type="entry name" value="AAA"/>
    <property type="match status" value="2"/>
</dbReference>
<dbReference type="GO" id="GO:0034605">
    <property type="term" value="P:cellular response to heat"/>
    <property type="evidence" value="ECO:0007669"/>
    <property type="project" value="TreeGrafter"/>
</dbReference>
<evidence type="ECO:0000256" key="7">
    <source>
        <dbReference type="SAM" id="MobiDB-lite"/>
    </source>
</evidence>
<keyword evidence="11" id="KW-1185">Reference proteome</keyword>
<dbReference type="SMART" id="SM01086">
    <property type="entry name" value="ClpB_D2-small"/>
    <property type="match status" value="1"/>
</dbReference>
<dbReference type="Pfam" id="PF17871">
    <property type="entry name" value="AAA_lid_9"/>
    <property type="match status" value="1"/>
</dbReference>
<evidence type="ECO:0000256" key="5">
    <source>
        <dbReference type="ARBA" id="ARBA00023186"/>
    </source>
</evidence>
<feature type="compositionally biased region" description="Acidic residues" evidence="7">
    <location>
        <begin position="830"/>
        <end position="851"/>
    </location>
</feature>
<sequence length="851" mass="95236">MMYRASTLKRASRRASASAVNASRRSPSMMNTRLMAPLSPLLPNVTTMTMMADSSNLKRFFASGPPPPGGPQNLGSIFGTNPQSGSFLKDFTIDLTELARQQHDKNNKMDPIIGRHEEIRRCLQILARRTKNNPVLIGQAGVGKTAIVEGLAQRIVSGQVPESMKNKRVLSLDVSSLLSGTYMRGQFEERLKGVIKEVTESDGDIILFIDELHTMVGLGKSEGSVDMGNMLKPALARGELQLLGATTLDEYRILEKDAALARRFQSVFVKEPSVQDTLSILRGLKSHYELHHAGIRIKDEALVAAAEMSDRYITDRFQPDKSIDLVDEACSRLRLEQESKPEVLWKVERDLMTKQIELSALKGEDDKESIKRRQAVEQEVKELEDRVQKLTEMWQEERKSLTRVKDLKEELAQARRDMEVARSKGDFAKAGELLHSTIPNLQHQLEELEEKEEDEDKVTKKNKLLHDAVDANAIATIVSRATGIPVSKITGRESRKLLHMEDQLRKRIVGQDHALEAVSNCVRLSRTGLQASDRTRGNFLFVGPSGVGKTELCKALAEFLFDDSNAMTRIDMSEFGEKHTVSRLIGAPPGYIGYEQGGVLTEAVRRRPYQVILLDEFEKANPEVWNLLLQLFDDGRLTDSTGRQVDFSNVIVVMTSNMGAPLIAEMPSHVKGSEPEVKEAIMNVVRNTLSPELLNRIDETVVFNRLQRENMDKIAEINIEDIAKRLEKNQTMTMEVSNAAKACISEHSFDIRYGARPLKRALANEILNPLSKAILEGDIREGDLVRVVTRGEANKLQNDGLAALGWVTGASPQSEDRNDVVILKNHEPFPEDELDGMSSDEEDFAEEEWRA</sequence>
<evidence type="ECO:0000259" key="8">
    <source>
        <dbReference type="SMART" id="SM00382"/>
    </source>
</evidence>
<gene>
    <name evidence="10" type="ORF">IV203_018624</name>
</gene>
<dbReference type="CDD" id="cd19499">
    <property type="entry name" value="RecA-like_ClpB_Hsp104-like"/>
    <property type="match status" value="1"/>
</dbReference>
<dbReference type="PANTHER" id="PTHR11638:SF18">
    <property type="entry name" value="HEAT SHOCK PROTEIN 104"/>
    <property type="match status" value="1"/>
</dbReference>
<comment type="similarity">
    <text evidence="1">Belongs to the ClpA/ClpB family.</text>
</comment>
<dbReference type="GO" id="GO:0005524">
    <property type="term" value="F:ATP binding"/>
    <property type="evidence" value="ECO:0007669"/>
    <property type="project" value="UniProtKB-KW"/>
</dbReference>
<feature type="region of interest" description="Disordered" evidence="7">
    <location>
        <begin position="826"/>
        <end position="851"/>
    </location>
</feature>
<keyword evidence="10" id="KW-0378">Hydrolase</keyword>
<dbReference type="InterPro" id="IPR003593">
    <property type="entry name" value="AAA+_ATPase"/>
</dbReference>
<comment type="caution">
    <text evidence="10">The sequence shown here is derived from an EMBL/GenBank/DDBJ whole genome shotgun (WGS) entry which is preliminary data.</text>
</comment>
<evidence type="ECO:0000313" key="11">
    <source>
        <dbReference type="Proteomes" id="UP000693970"/>
    </source>
</evidence>
<evidence type="ECO:0000259" key="9">
    <source>
        <dbReference type="SMART" id="SM01086"/>
    </source>
</evidence>